<evidence type="ECO:0000313" key="3">
    <source>
        <dbReference type="Proteomes" id="UP000177187"/>
    </source>
</evidence>
<dbReference type="PANTHER" id="PTHR35458:SF2">
    <property type="entry name" value="SLR0755 PROTEIN"/>
    <property type="match status" value="1"/>
</dbReference>
<proteinExistence type="predicted"/>
<comment type="caution">
    <text evidence="2">The sequence shown here is derived from an EMBL/GenBank/DDBJ whole genome shotgun (WGS) entry which is preliminary data.</text>
</comment>
<reference evidence="2 3" key="1">
    <citation type="journal article" date="2016" name="Nat. Commun.">
        <title>Thousands of microbial genomes shed light on interconnected biogeochemical processes in an aquifer system.</title>
        <authorList>
            <person name="Anantharaman K."/>
            <person name="Brown C.T."/>
            <person name="Hug L.A."/>
            <person name="Sharon I."/>
            <person name="Castelle C.J."/>
            <person name="Probst A.J."/>
            <person name="Thomas B.C."/>
            <person name="Singh A."/>
            <person name="Wilkins M.J."/>
            <person name="Karaoz U."/>
            <person name="Brodie E.L."/>
            <person name="Williams K.H."/>
            <person name="Hubbard S.S."/>
            <person name="Banfield J.F."/>
        </authorList>
    </citation>
    <scope>NUCLEOTIDE SEQUENCE [LARGE SCALE GENOMIC DNA]</scope>
</reference>
<name>A0A1F5FAX7_9BACT</name>
<dbReference type="Pfam" id="PF01936">
    <property type="entry name" value="NYN"/>
    <property type="match status" value="1"/>
</dbReference>
<dbReference type="EMBL" id="MFAF01000066">
    <property type="protein sequence ID" value="OGD76767.1"/>
    <property type="molecule type" value="Genomic_DNA"/>
</dbReference>
<dbReference type="STRING" id="1817816.A2Y64_04500"/>
<dbReference type="AlphaFoldDB" id="A0A1F5FAX7"/>
<dbReference type="InterPro" id="IPR047140">
    <property type="entry name" value="LabA"/>
</dbReference>
<accession>A0A1F5FAX7</accession>
<dbReference type="PANTHER" id="PTHR35458">
    <property type="entry name" value="SLR0755 PROTEIN"/>
    <property type="match status" value="1"/>
</dbReference>
<sequence length="169" mass="19842">MKVALFVDGVNMFYAQKKLGWHLDYKRILHYFVPDPEDLYNAFYYTGVQNPTEAKEENFLNALTMMGYTVRRKRVKVIFDLDSGEEIRKANLDTEMVVDMFNTVENYQRAIIFSGDSDFERALELMRTRGKEVIVVSTRGMVAIELINSADRYYDLQYLREDFEKLPGT</sequence>
<dbReference type="InterPro" id="IPR021139">
    <property type="entry name" value="NYN"/>
</dbReference>
<dbReference type="CDD" id="cd10911">
    <property type="entry name" value="PIN_LabA"/>
    <property type="match status" value="1"/>
</dbReference>
<evidence type="ECO:0000313" key="2">
    <source>
        <dbReference type="EMBL" id="OGD76767.1"/>
    </source>
</evidence>
<dbReference type="Gene3D" id="3.40.50.1010">
    <property type="entry name" value="5'-nuclease"/>
    <property type="match status" value="1"/>
</dbReference>
<gene>
    <name evidence="2" type="ORF">A2Y64_04500</name>
</gene>
<evidence type="ECO:0000259" key="1">
    <source>
        <dbReference type="Pfam" id="PF01936"/>
    </source>
</evidence>
<organism evidence="2 3">
    <name type="scientific">Candidatus Coatesbacteria bacterium RBG_13_66_14</name>
    <dbReference type="NCBI Taxonomy" id="1817816"/>
    <lineage>
        <taxon>Bacteria</taxon>
        <taxon>Candidatus Coatesiibacteriota</taxon>
    </lineage>
</organism>
<dbReference type="Proteomes" id="UP000177187">
    <property type="component" value="Unassembled WGS sequence"/>
</dbReference>
<protein>
    <submittedName>
        <fullName evidence="2">NYN domain-containing protein</fullName>
    </submittedName>
</protein>
<feature type="domain" description="NYN" evidence="1">
    <location>
        <begin position="2"/>
        <end position="156"/>
    </location>
</feature>
<dbReference type="GO" id="GO:0004540">
    <property type="term" value="F:RNA nuclease activity"/>
    <property type="evidence" value="ECO:0007669"/>
    <property type="project" value="InterPro"/>
</dbReference>